<dbReference type="GeneID" id="94828657"/>
<feature type="transmembrane region" description="Helical" evidence="1">
    <location>
        <begin position="231"/>
        <end position="251"/>
    </location>
</feature>
<comment type="caution">
    <text evidence="2">The sequence shown here is derived from an EMBL/GenBank/DDBJ whole genome shotgun (WGS) entry which is preliminary data.</text>
</comment>
<feature type="transmembrane region" description="Helical" evidence="1">
    <location>
        <begin position="39"/>
        <end position="57"/>
    </location>
</feature>
<dbReference type="GO" id="GO:0015643">
    <property type="term" value="F:toxic substance binding"/>
    <property type="evidence" value="ECO:0007669"/>
    <property type="project" value="InterPro"/>
</dbReference>
<keyword evidence="1" id="KW-1133">Transmembrane helix</keyword>
<dbReference type="PANTHER" id="PTHR31918">
    <property type="entry name" value="TRANSMEMBRANE PROTEIN 181"/>
    <property type="match status" value="1"/>
</dbReference>
<accession>A0A1J4JTF2</accession>
<dbReference type="RefSeq" id="XP_068353685.1">
    <property type="nucleotide sequence ID" value="XM_068493953.1"/>
</dbReference>
<feature type="transmembrane region" description="Helical" evidence="1">
    <location>
        <begin position="403"/>
        <end position="420"/>
    </location>
</feature>
<organism evidence="2 3">
    <name type="scientific">Tritrichomonas foetus</name>
    <dbReference type="NCBI Taxonomy" id="1144522"/>
    <lineage>
        <taxon>Eukaryota</taxon>
        <taxon>Metamonada</taxon>
        <taxon>Parabasalia</taxon>
        <taxon>Tritrichomonadida</taxon>
        <taxon>Tritrichomonadidae</taxon>
        <taxon>Tritrichomonas</taxon>
    </lineage>
</organism>
<evidence type="ECO:0000313" key="2">
    <source>
        <dbReference type="EMBL" id="OHT00549.1"/>
    </source>
</evidence>
<dbReference type="EMBL" id="MLAK01000949">
    <property type="protein sequence ID" value="OHT00549.1"/>
    <property type="molecule type" value="Genomic_DNA"/>
</dbReference>
<dbReference type="PANTHER" id="PTHR31918:SF1">
    <property type="entry name" value="TRANSMEMBRANE PROTEIN 181"/>
    <property type="match status" value="1"/>
</dbReference>
<dbReference type="Proteomes" id="UP000179807">
    <property type="component" value="Unassembled WGS sequence"/>
</dbReference>
<keyword evidence="1" id="KW-0812">Transmembrane</keyword>
<protein>
    <recommendedName>
        <fullName evidence="4">Intimal thickness related receptor IRP domain-containing protein</fullName>
    </recommendedName>
</protein>
<feature type="transmembrane region" description="Helical" evidence="1">
    <location>
        <begin position="371"/>
        <end position="391"/>
    </location>
</feature>
<sequence>MSDDFSDPVKEVQTFDMVELEKDTTGVRNFLIHNMSSKGLIFIFIVFIFFENLYIFIGTRLPSNYNTTTVSYPLSQEYSNNEATAKIFLEPLSPSHQIISMTGVITRHSTKARVSDLLILNGFYDRLKGNSIVKRIQLKDSNRNYTFEPGFEESSKFYILQDMITSEFDGLNISLVFKTDFHNVRGFKFSYTYADPNLSKFMNTMKLLLSSCALYALIGFLISLRNTVKFCTIQIFCIFLGIAAFVSTNPLSVLINKNSINELSPFLCSLLMFVFRFFVLYLIDSILNNRESIKSKFSMVYIPFLILYFILEMEVSSNLYHFTSEKDSSSDLSFTEKLLISYHLVFCLFVLSLLIHLYLKTDGKDHFKVIVYSTFILPAVATTLITEVFLASTKATHTASIQLMVYVSTHVLVSIVFLFLHHTIC</sequence>
<dbReference type="VEuPathDB" id="TrichDB:TRFO_07865"/>
<evidence type="ECO:0000313" key="3">
    <source>
        <dbReference type="Proteomes" id="UP000179807"/>
    </source>
</evidence>
<keyword evidence="1" id="KW-0472">Membrane</keyword>
<keyword evidence="3" id="KW-1185">Reference proteome</keyword>
<feature type="transmembrane region" description="Helical" evidence="1">
    <location>
        <begin position="299"/>
        <end position="320"/>
    </location>
</feature>
<feature type="transmembrane region" description="Helical" evidence="1">
    <location>
        <begin position="207"/>
        <end position="224"/>
    </location>
</feature>
<reference evidence="2" key="1">
    <citation type="submission" date="2016-10" db="EMBL/GenBank/DDBJ databases">
        <authorList>
            <person name="Benchimol M."/>
            <person name="Almeida L.G."/>
            <person name="Vasconcelos A.T."/>
            <person name="Perreira-Neves A."/>
            <person name="Rosa I.A."/>
            <person name="Tasca T."/>
            <person name="Bogo M.R."/>
            <person name="de Souza W."/>
        </authorList>
    </citation>
    <scope>NUCLEOTIDE SEQUENCE [LARGE SCALE GENOMIC DNA]</scope>
    <source>
        <strain evidence="2">K</strain>
    </source>
</reference>
<feature type="transmembrane region" description="Helical" evidence="1">
    <location>
        <begin position="340"/>
        <end position="359"/>
    </location>
</feature>
<dbReference type="AlphaFoldDB" id="A0A1J4JTF2"/>
<proteinExistence type="predicted"/>
<gene>
    <name evidence="2" type="ORF">TRFO_07865</name>
</gene>
<dbReference type="InterPro" id="IPR040416">
    <property type="entry name" value="TMEM181"/>
</dbReference>
<evidence type="ECO:0000256" key="1">
    <source>
        <dbReference type="SAM" id="Phobius"/>
    </source>
</evidence>
<feature type="transmembrane region" description="Helical" evidence="1">
    <location>
        <begin position="263"/>
        <end position="287"/>
    </location>
</feature>
<evidence type="ECO:0008006" key="4">
    <source>
        <dbReference type="Google" id="ProtNLM"/>
    </source>
</evidence>
<name>A0A1J4JTF2_9EUKA</name>